<proteinExistence type="predicted"/>
<dbReference type="AlphaFoldDB" id="A0A0H2YTK1"/>
<sequence length="63" mass="7269">MHLITSMVNFIFNIIFNIIFKNKIVIHKNIVGAGVKNLILKILKGMLGIRSISLIRRCLENKY</sequence>
<organism evidence="1 2">
    <name type="scientific">Clostridium perfringens (strain ATCC 13124 / DSM 756 / JCM 1290 / NCIMB 6125 / NCTC 8237 / Type A)</name>
    <dbReference type="NCBI Taxonomy" id="195103"/>
    <lineage>
        <taxon>Bacteria</taxon>
        <taxon>Bacillati</taxon>
        <taxon>Bacillota</taxon>
        <taxon>Clostridia</taxon>
        <taxon>Eubacteriales</taxon>
        <taxon>Clostridiaceae</taxon>
        <taxon>Clostridium</taxon>
    </lineage>
</organism>
<dbReference type="KEGG" id="cpf:CPF_1594"/>
<reference evidence="1 2" key="1">
    <citation type="journal article" date="2006" name="Genome Res.">
        <title>Skewed genomic variability in strains of the toxigenic bacterial pathogen, Clostridium perfringens.</title>
        <authorList>
            <person name="Myers G.S."/>
            <person name="Rasko D.A."/>
            <person name="Cheung J.K."/>
            <person name="Ravel J."/>
            <person name="Seshadri R."/>
            <person name="Deboy R.T."/>
            <person name="Ren Q."/>
            <person name="Varga J."/>
            <person name="Awad M.M."/>
            <person name="Brinkac L.M."/>
            <person name="Daugherty S.C."/>
            <person name="Haft D.H."/>
            <person name="Dodson R.J."/>
            <person name="Madupu R."/>
            <person name="Nelson W.C."/>
            <person name="Rosovitz M.J."/>
            <person name="Sullivan S.A."/>
            <person name="Khouri H."/>
            <person name="Dimitrov G.I."/>
            <person name="Watkins K.L."/>
            <person name="Mulligan S."/>
            <person name="Benton J."/>
            <person name="Radune D."/>
            <person name="Fisher D.J."/>
            <person name="Atkins H.S."/>
            <person name="Hiscox T."/>
            <person name="Jost B.H."/>
            <person name="Billington S.J."/>
            <person name="Songer J.G."/>
            <person name="McClane B.A."/>
            <person name="Titball R.W."/>
            <person name="Rood J.I."/>
            <person name="Melville S.B."/>
            <person name="Paulsen I.T."/>
        </authorList>
    </citation>
    <scope>NUCLEOTIDE SEQUENCE [LARGE SCALE GENOMIC DNA]</scope>
    <source>
        <strain evidence="2">ATCC 13124 / DSM 756 / JCM 1290 / NCIMB 6125 / NCTC 8237 / S 107 / Type A</strain>
    </source>
</reference>
<evidence type="ECO:0000313" key="1">
    <source>
        <dbReference type="EMBL" id="ABG84070.1"/>
    </source>
</evidence>
<evidence type="ECO:0000313" key="2">
    <source>
        <dbReference type="Proteomes" id="UP000001823"/>
    </source>
</evidence>
<keyword evidence="2" id="KW-1185">Reference proteome</keyword>
<name>A0A0H2YTK1_CLOP1</name>
<gene>
    <name evidence="1" type="ordered locus">CPF_1594</name>
</gene>
<protein>
    <submittedName>
        <fullName evidence="1">Uncharacterized protein</fullName>
    </submittedName>
</protein>
<dbReference type="EMBL" id="CP000246">
    <property type="protein sequence ID" value="ABG84070.1"/>
    <property type="molecule type" value="Genomic_DNA"/>
</dbReference>
<dbReference type="PaxDb" id="195103-CPF_1594"/>
<dbReference type="Proteomes" id="UP000001823">
    <property type="component" value="Chromosome"/>
</dbReference>
<accession>A0A0H2YTK1</accession>
<dbReference type="HOGENOM" id="CLU_2877940_0_0_9"/>
<dbReference type="STRING" id="195103.CPF_1594"/>